<gene>
    <name evidence="3" type="ORF">V6N11_084125</name>
</gene>
<evidence type="ECO:0000313" key="3">
    <source>
        <dbReference type="EMBL" id="KAK8998742.1"/>
    </source>
</evidence>
<dbReference type="Pfam" id="PF00076">
    <property type="entry name" value="RRM_1"/>
    <property type="match status" value="1"/>
</dbReference>
<dbReference type="InterPro" id="IPR012677">
    <property type="entry name" value="Nucleotide-bd_a/b_plait_sf"/>
</dbReference>
<dbReference type="SMART" id="SM00360">
    <property type="entry name" value="RRM"/>
    <property type="match status" value="1"/>
</dbReference>
<dbReference type="EMBL" id="JBBPBN010000041">
    <property type="protein sequence ID" value="KAK8998742.1"/>
    <property type="molecule type" value="Genomic_DNA"/>
</dbReference>
<name>A0ABR2QDJ4_9ROSI</name>
<sequence length="153" mass="17705">MGSIKHQQQGCRSVQQQQQQQQCDVSQQGKSVDKSITLRVFNIPKKLHRNGLWFLFSLHGEVVDSFIWRKRSLRHSRFHFVRFGMMKVALTALEILDGFFIYGSRVKVYLARNQSCVFWEKIDVVQELVNASRDSSGQGESSISYFCKGRSGR</sequence>
<dbReference type="SUPFAM" id="SSF54928">
    <property type="entry name" value="RNA-binding domain, RBD"/>
    <property type="match status" value="1"/>
</dbReference>
<dbReference type="Proteomes" id="UP001396334">
    <property type="component" value="Unassembled WGS sequence"/>
</dbReference>
<protein>
    <recommendedName>
        <fullName evidence="2">RRM domain-containing protein</fullName>
    </recommendedName>
</protein>
<evidence type="ECO:0000259" key="2">
    <source>
        <dbReference type="PROSITE" id="PS50102"/>
    </source>
</evidence>
<organism evidence="3 4">
    <name type="scientific">Hibiscus sabdariffa</name>
    <name type="common">roselle</name>
    <dbReference type="NCBI Taxonomy" id="183260"/>
    <lineage>
        <taxon>Eukaryota</taxon>
        <taxon>Viridiplantae</taxon>
        <taxon>Streptophyta</taxon>
        <taxon>Embryophyta</taxon>
        <taxon>Tracheophyta</taxon>
        <taxon>Spermatophyta</taxon>
        <taxon>Magnoliopsida</taxon>
        <taxon>eudicotyledons</taxon>
        <taxon>Gunneridae</taxon>
        <taxon>Pentapetalae</taxon>
        <taxon>rosids</taxon>
        <taxon>malvids</taxon>
        <taxon>Malvales</taxon>
        <taxon>Malvaceae</taxon>
        <taxon>Malvoideae</taxon>
        <taxon>Hibiscus</taxon>
    </lineage>
</organism>
<keyword evidence="1" id="KW-0694">RNA-binding</keyword>
<reference evidence="3 4" key="1">
    <citation type="journal article" date="2024" name="G3 (Bethesda)">
        <title>Genome assembly of Hibiscus sabdariffa L. provides insights into metabolisms of medicinal natural products.</title>
        <authorList>
            <person name="Kim T."/>
        </authorList>
    </citation>
    <scope>NUCLEOTIDE SEQUENCE [LARGE SCALE GENOMIC DNA]</scope>
    <source>
        <strain evidence="3">TK-2024</strain>
        <tissue evidence="3">Old leaves</tissue>
    </source>
</reference>
<keyword evidence="4" id="KW-1185">Reference proteome</keyword>
<feature type="domain" description="RRM" evidence="2">
    <location>
        <begin position="36"/>
        <end position="113"/>
    </location>
</feature>
<dbReference type="Gene3D" id="3.30.70.330">
    <property type="match status" value="1"/>
</dbReference>
<dbReference type="InterPro" id="IPR035979">
    <property type="entry name" value="RBD_domain_sf"/>
</dbReference>
<dbReference type="PROSITE" id="PS50102">
    <property type="entry name" value="RRM"/>
    <property type="match status" value="1"/>
</dbReference>
<dbReference type="CDD" id="cd00590">
    <property type="entry name" value="RRM_SF"/>
    <property type="match status" value="1"/>
</dbReference>
<dbReference type="InterPro" id="IPR000504">
    <property type="entry name" value="RRM_dom"/>
</dbReference>
<comment type="caution">
    <text evidence="3">The sequence shown here is derived from an EMBL/GenBank/DDBJ whole genome shotgun (WGS) entry which is preliminary data.</text>
</comment>
<accession>A0ABR2QDJ4</accession>
<evidence type="ECO:0000256" key="1">
    <source>
        <dbReference type="PROSITE-ProRule" id="PRU00176"/>
    </source>
</evidence>
<evidence type="ECO:0000313" key="4">
    <source>
        <dbReference type="Proteomes" id="UP001396334"/>
    </source>
</evidence>
<proteinExistence type="predicted"/>